<protein>
    <submittedName>
        <fullName evidence="1">Uncharacterized protein</fullName>
    </submittedName>
</protein>
<gene>
    <name evidence="1" type="ORF">RM50_04635</name>
</gene>
<accession>A0A0B4DIV7</accession>
<evidence type="ECO:0000313" key="1">
    <source>
        <dbReference type="EMBL" id="KIC68742.1"/>
    </source>
</evidence>
<dbReference type="Proteomes" id="UP000031196">
    <property type="component" value="Unassembled WGS sequence"/>
</dbReference>
<proteinExistence type="predicted"/>
<evidence type="ECO:0000313" key="2">
    <source>
        <dbReference type="Proteomes" id="UP000031196"/>
    </source>
</evidence>
<dbReference type="OrthoDB" id="9850772at2"/>
<dbReference type="EMBL" id="JWTB01000008">
    <property type="protein sequence ID" value="KIC68742.1"/>
    <property type="molecule type" value="Genomic_DNA"/>
</dbReference>
<reference evidence="1 2" key="1">
    <citation type="submission" date="2014-12" db="EMBL/GenBank/DDBJ databases">
        <title>Genome sequencing of Arthrobacter phenanthrenivorans SWC37.</title>
        <authorList>
            <person name="Tan P.W."/>
            <person name="Chan K.-G."/>
        </authorList>
    </citation>
    <scope>NUCLEOTIDE SEQUENCE [LARGE SCALE GENOMIC DNA]</scope>
    <source>
        <strain evidence="1 2">SWC37</strain>
    </source>
</reference>
<sequence length="135" mass="15788">MTQNQNQNRPEKLTDLQNHEKFLAAYEAMSEEEKAAHINQHEAIIDTAVEIFEMATGYSGVDVRVEGHFGKDVLIYRGRYIWIKREFGVDRRYPVEVQLAQVARGLGLIEKEYKNWEFEKELRELLATADTKKKD</sequence>
<comment type="caution">
    <text evidence="1">The sequence shown here is derived from an EMBL/GenBank/DDBJ whole genome shotgun (WGS) entry which is preliminary data.</text>
</comment>
<dbReference type="AlphaFoldDB" id="A0A0B4DIV7"/>
<organism evidence="1 2">
    <name type="scientific">Pseudarthrobacter phenanthrenivorans</name>
    <name type="common">Arthrobacter phenanthrenivorans</name>
    <dbReference type="NCBI Taxonomy" id="361575"/>
    <lineage>
        <taxon>Bacteria</taxon>
        <taxon>Bacillati</taxon>
        <taxon>Actinomycetota</taxon>
        <taxon>Actinomycetes</taxon>
        <taxon>Micrococcales</taxon>
        <taxon>Micrococcaceae</taxon>
        <taxon>Pseudarthrobacter</taxon>
    </lineage>
</organism>
<name>A0A0B4DIV7_PSEPS</name>
<dbReference type="RefSeq" id="WP_043450457.1">
    <property type="nucleotide sequence ID" value="NZ_JWTB01000008.1"/>
</dbReference>